<keyword evidence="6" id="KW-1185">Reference proteome</keyword>
<dbReference type="PANTHER" id="PTHR10127:SF880">
    <property type="entry name" value="ZINC METALLOPROTEINASE NAS-5"/>
    <property type="match status" value="1"/>
</dbReference>
<sequence>MSAKLLCFLLVFAFSQFVDARGRKINIYGAENGYSDIVQLRPKKIAKNSPMRKSVMRNAILPNSPLKWSKMQDAQGNFLIPYAIKGDYDALELKTIKNAMDKIANNSCIRFIPRTNQRDYAEIQNQKGEGCYTSIGRFPGRNIIMLESNDDSSCIHEDTVIHELFHAIGLWHEHMRADRDQYIQVLYQNIDPSQYAQFDKLSQRDATTYNIPYDYLSVMHYEESAFAKPGKISMLTKDNKFQKIIGHPKDASASDYMKVCSIYQCPKCMNQEFSELIAKNGIDIKVDSPMLPPIMIANQCLDQLPICQLLSKKKILNCQVMSSYCCASCAHSTAPTTPQAPTYLPSGIWNRISTIFRK</sequence>
<protein>
    <recommendedName>
        <fullName evidence="3">Metalloendopeptidase</fullName>
        <ecNumber evidence="3">3.4.24.-</ecNumber>
    </recommendedName>
</protein>
<evidence type="ECO:0000256" key="2">
    <source>
        <dbReference type="PROSITE-ProRule" id="PRU01211"/>
    </source>
</evidence>
<dbReference type="Proteomes" id="UP000494206">
    <property type="component" value="Unassembled WGS sequence"/>
</dbReference>
<dbReference type="PRINTS" id="PR00480">
    <property type="entry name" value="ASTACIN"/>
</dbReference>
<evidence type="ECO:0000313" key="5">
    <source>
        <dbReference type="EMBL" id="CAB3408122.1"/>
    </source>
</evidence>
<feature type="binding site" evidence="2">
    <location>
        <position position="162"/>
    </location>
    <ligand>
        <name>Zn(2+)</name>
        <dbReference type="ChEBI" id="CHEBI:29105"/>
        <note>catalytic</note>
    </ligand>
</feature>
<feature type="active site" evidence="2">
    <location>
        <position position="163"/>
    </location>
</feature>
<feature type="binding site" evidence="2">
    <location>
        <position position="172"/>
    </location>
    <ligand>
        <name>Zn(2+)</name>
        <dbReference type="ChEBI" id="CHEBI:29105"/>
        <note>catalytic</note>
    </ligand>
</feature>
<dbReference type="GO" id="GO:0008270">
    <property type="term" value="F:zinc ion binding"/>
    <property type="evidence" value="ECO:0007669"/>
    <property type="project" value="UniProtKB-UniRule"/>
</dbReference>
<keyword evidence="3" id="KW-0732">Signal</keyword>
<evidence type="ECO:0000259" key="4">
    <source>
        <dbReference type="PROSITE" id="PS51864"/>
    </source>
</evidence>
<dbReference type="InterPro" id="IPR034035">
    <property type="entry name" value="Astacin-like_dom"/>
</dbReference>
<evidence type="ECO:0000256" key="3">
    <source>
        <dbReference type="RuleBase" id="RU361183"/>
    </source>
</evidence>
<dbReference type="AlphaFoldDB" id="A0A8S1F8Y4"/>
<comment type="caution">
    <text evidence="2">Lacks conserved residue(s) required for the propagation of feature annotation.</text>
</comment>
<feature type="domain" description="Peptidase M12A" evidence="4">
    <location>
        <begin position="58"/>
        <end position="266"/>
    </location>
</feature>
<dbReference type="GO" id="GO:0006508">
    <property type="term" value="P:proteolysis"/>
    <property type="evidence" value="ECO:0007669"/>
    <property type="project" value="UniProtKB-KW"/>
</dbReference>
<feature type="binding site" evidence="2">
    <location>
        <position position="166"/>
    </location>
    <ligand>
        <name>Zn(2+)</name>
        <dbReference type="ChEBI" id="CHEBI:29105"/>
        <note>catalytic</note>
    </ligand>
</feature>
<evidence type="ECO:0000256" key="1">
    <source>
        <dbReference type="ARBA" id="ARBA00023157"/>
    </source>
</evidence>
<comment type="cofactor">
    <cofactor evidence="2 3">
        <name>Zn(2+)</name>
        <dbReference type="ChEBI" id="CHEBI:29105"/>
    </cofactor>
    <text evidence="2 3">Binds 1 zinc ion per subunit.</text>
</comment>
<dbReference type="CDD" id="cd04280">
    <property type="entry name" value="ZnMc_astacin_like"/>
    <property type="match status" value="1"/>
</dbReference>
<reference evidence="5 6" key="1">
    <citation type="submission" date="2020-04" db="EMBL/GenBank/DDBJ databases">
        <authorList>
            <person name="Laetsch R D."/>
            <person name="Stevens L."/>
            <person name="Kumar S."/>
            <person name="Blaxter L. M."/>
        </authorList>
    </citation>
    <scope>NUCLEOTIDE SEQUENCE [LARGE SCALE GENOMIC DNA]</scope>
</reference>
<dbReference type="PROSITE" id="PS51864">
    <property type="entry name" value="ASTACIN"/>
    <property type="match status" value="1"/>
</dbReference>
<dbReference type="Pfam" id="PF01400">
    <property type="entry name" value="Astacin"/>
    <property type="match status" value="1"/>
</dbReference>
<dbReference type="EC" id="3.4.24.-" evidence="3"/>
<keyword evidence="2 3" id="KW-0862">Zinc</keyword>
<keyword evidence="2 3" id="KW-0645">Protease</keyword>
<feature type="chain" id="PRO_5035963337" description="Metalloendopeptidase" evidence="3">
    <location>
        <begin position="21"/>
        <end position="358"/>
    </location>
</feature>
<keyword evidence="2 3" id="KW-0482">Metalloprotease</keyword>
<dbReference type="Gene3D" id="3.40.390.10">
    <property type="entry name" value="Collagenase (Catalytic Domain)"/>
    <property type="match status" value="1"/>
</dbReference>
<organism evidence="5 6">
    <name type="scientific">Caenorhabditis bovis</name>
    <dbReference type="NCBI Taxonomy" id="2654633"/>
    <lineage>
        <taxon>Eukaryota</taxon>
        <taxon>Metazoa</taxon>
        <taxon>Ecdysozoa</taxon>
        <taxon>Nematoda</taxon>
        <taxon>Chromadorea</taxon>
        <taxon>Rhabditida</taxon>
        <taxon>Rhabditina</taxon>
        <taxon>Rhabditomorpha</taxon>
        <taxon>Rhabditoidea</taxon>
        <taxon>Rhabditidae</taxon>
        <taxon>Peloderinae</taxon>
        <taxon>Caenorhabditis</taxon>
    </lineage>
</organism>
<keyword evidence="2 3" id="KW-0378">Hydrolase</keyword>
<dbReference type="SMART" id="SM00235">
    <property type="entry name" value="ZnMc"/>
    <property type="match status" value="1"/>
</dbReference>
<name>A0A8S1F8Y4_9PELO</name>
<proteinExistence type="predicted"/>
<dbReference type="InterPro" id="IPR006026">
    <property type="entry name" value="Peptidase_Metallo"/>
</dbReference>
<comment type="caution">
    <text evidence="5">The sequence shown here is derived from an EMBL/GenBank/DDBJ whole genome shotgun (WGS) entry which is preliminary data.</text>
</comment>
<keyword evidence="2 3" id="KW-0479">Metal-binding</keyword>
<feature type="signal peptide" evidence="3">
    <location>
        <begin position="1"/>
        <end position="20"/>
    </location>
</feature>
<evidence type="ECO:0000313" key="6">
    <source>
        <dbReference type="Proteomes" id="UP000494206"/>
    </source>
</evidence>
<dbReference type="GO" id="GO:0004222">
    <property type="term" value="F:metalloendopeptidase activity"/>
    <property type="evidence" value="ECO:0007669"/>
    <property type="project" value="UniProtKB-UniRule"/>
</dbReference>
<dbReference type="InterPro" id="IPR001506">
    <property type="entry name" value="Peptidase_M12A"/>
</dbReference>
<dbReference type="OrthoDB" id="7721051at2759"/>
<dbReference type="EMBL" id="CADEPM010000006">
    <property type="protein sequence ID" value="CAB3408122.1"/>
    <property type="molecule type" value="Genomic_DNA"/>
</dbReference>
<gene>
    <name evidence="5" type="ORF">CBOVIS_LOCUS9943</name>
</gene>
<dbReference type="InterPro" id="IPR024079">
    <property type="entry name" value="MetalloPept_cat_dom_sf"/>
</dbReference>
<keyword evidence="1" id="KW-1015">Disulfide bond</keyword>
<accession>A0A8S1F8Y4</accession>
<dbReference type="PANTHER" id="PTHR10127">
    <property type="entry name" value="DISCOIDIN, CUB, EGF, LAMININ , AND ZINC METALLOPROTEASE DOMAIN CONTAINING"/>
    <property type="match status" value="1"/>
</dbReference>
<dbReference type="SUPFAM" id="SSF55486">
    <property type="entry name" value="Metalloproteases ('zincins'), catalytic domain"/>
    <property type="match status" value="1"/>
</dbReference>